<organism evidence="4 5">
    <name type="scientific">Natrinema hispanicum</name>
    <dbReference type="NCBI Taxonomy" id="392421"/>
    <lineage>
        <taxon>Archaea</taxon>
        <taxon>Methanobacteriati</taxon>
        <taxon>Methanobacteriota</taxon>
        <taxon>Stenosarchaea group</taxon>
        <taxon>Halobacteria</taxon>
        <taxon>Halobacteriales</taxon>
        <taxon>Natrialbaceae</taxon>
        <taxon>Natrinema</taxon>
    </lineage>
</organism>
<accession>A0A1I0J0W7</accession>
<dbReference type="Proteomes" id="UP000291097">
    <property type="component" value="Unassembled WGS sequence"/>
</dbReference>
<dbReference type="RefSeq" id="WP_092935125.1">
    <property type="nucleotide sequence ID" value="NZ_FMZP01000064.1"/>
</dbReference>
<reference evidence="2 6" key="3">
    <citation type="submission" date="2019-02" db="EMBL/GenBank/DDBJ databases">
        <title>Genomic Encyclopedia of Archaeal and Bacterial Type Strains, Phase II (KMG-II): from individual species to whole genera.</title>
        <authorList>
            <person name="Goeker M."/>
        </authorList>
    </citation>
    <scope>NUCLEOTIDE SEQUENCE [LARGE SCALE GENOMIC DNA]</scope>
    <source>
        <strain evidence="2 6">DSM 18328</strain>
    </source>
</reference>
<evidence type="ECO:0000313" key="3">
    <source>
        <dbReference type="EMBL" id="SDD88440.1"/>
    </source>
</evidence>
<protein>
    <submittedName>
        <fullName evidence="4">Uncharacterized protein</fullName>
    </submittedName>
</protein>
<keyword evidence="1" id="KW-0472">Membrane</keyword>
<dbReference type="Pfam" id="PF24365">
    <property type="entry name" value="DUF7521"/>
    <property type="match status" value="1"/>
</dbReference>
<dbReference type="Proteomes" id="UP000199320">
    <property type="component" value="Unassembled WGS sequence"/>
</dbReference>
<gene>
    <name evidence="2" type="ORF">BDK88_3475</name>
    <name evidence="4" type="ORF">SAMN04488694_12930</name>
    <name evidence="3" type="ORF">SAMN05192552_10649</name>
</gene>
<dbReference type="EMBL" id="SHMP01000007">
    <property type="protein sequence ID" value="RZV06471.1"/>
    <property type="molecule type" value="Genomic_DNA"/>
</dbReference>
<feature type="transmembrane region" description="Helical" evidence="1">
    <location>
        <begin position="20"/>
        <end position="39"/>
    </location>
</feature>
<keyword evidence="5" id="KW-1185">Reference proteome</keyword>
<dbReference type="EMBL" id="FMZP01000064">
    <property type="protein sequence ID" value="SDD88440.1"/>
    <property type="molecule type" value="Genomic_DNA"/>
</dbReference>
<sequence>MTPAELSVLTVVTPSEIAWGSRALTALVGFLVAALAYRGYWRNDAPKMRSLAIGIFLLTTGVFIIVAVVSRLDAGIGPVLLTRGLVTVVGLGFVLYALVYQ</sequence>
<name>A0A1I0J0W7_9EURY</name>
<feature type="transmembrane region" description="Helical" evidence="1">
    <location>
        <begin position="51"/>
        <end position="70"/>
    </location>
</feature>
<keyword evidence="1" id="KW-0812">Transmembrane</keyword>
<dbReference type="InterPro" id="IPR055943">
    <property type="entry name" value="DUF7521"/>
</dbReference>
<dbReference type="Proteomes" id="UP000324021">
    <property type="component" value="Unassembled WGS sequence"/>
</dbReference>
<reference evidence="4" key="2">
    <citation type="submission" date="2016-10" db="EMBL/GenBank/DDBJ databases">
        <authorList>
            <person name="de Groot N.N."/>
        </authorList>
    </citation>
    <scope>NUCLEOTIDE SEQUENCE [LARGE SCALE GENOMIC DNA]</scope>
    <source>
        <strain evidence="4">CDM_6</strain>
    </source>
</reference>
<evidence type="ECO:0000313" key="5">
    <source>
        <dbReference type="Proteomes" id="UP000199320"/>
    </source>
</evidence>
<dbReference type="STRING" id="392421.SAMN04488694_12930"/>
<keyword evidence="1" id="KW-1133">Transmembrane helix</keyword>
<dbReference type="OrthoDB" id="221164at2157"/>
<evidence type="ECO:0000313" key="4">
    <source>
        <dbReference type="EMBL" id="SEU03335.1"/>
    </source>
</evidence>
<dbReference type="EMBL" id="FOIC01000029">
    <property type="protein sequence ID" value="SEU03335.1"/>
    <property type="molecule type" value="Genomic_DNA"/>
</dbReference>
<feature type="transmembrane region" description="Helical" evidence="1">
    <location>
        <begin position="76"/>
        <end position="99"/>
    </location>
</feature>
<evidence type="ECO:0000313" key="7">
    <source>
        <dbReference type="Proteomes" id="UP000324021"/>
    </source>
</evidence>
<evidence type="ECO:0000313" key="2">
    <source>
        <dbReference type="EMBL" id="RZV06471.1"/>
    </source>
</evidence>
<proteinExistence type="predicted"/>
<evidence type="ECO:0000256" key="1">
    <source>
        <dbReference type="SAM" id="Phobius"/>
    </source>
</evidence>
<dbReference type="AlphaFoldDB" id="A0A1I0J0W7"/>
<evidence type="ECO:0000313" key="6">
    <source>
        <dbReference type="Proteomes" id="UP000291097"/>
    </source>
</evidence>
<reference evidence="5 7" key="1">
    <citation type="submission" date="2016-10" db="EMBL/GenBank/DDBJ databases">
        <authorList>
            <person name="Varghese N."/>
            <person name="Submissions S."/>
        </authorList>
    </citation>
    <scope>NUCLEOTIDE SEQUENCE [LARGE SCALE GENOMIC DNA]</scope>
    <source>
        <strain evidence="3 7">CDM_1</strain>
        <strain evidence="5">CDM_6</strain>
    </source>
</reference>